<name>A0A1I7NBG9_9HYPH</name>
<feature type="signal peptide" evidence="2">
    <location>
        <begin position="1"/>
        <end position="21"/>
    </location>
</feature>
<keyword evidence="4" id="KW-1185">Reference proteome</keyword>
<dbReference type="OrthoDB" id="7933866at2"/>
<dbReference type="Proteomes" id="UP000199423">
    <property type="component" value="Unassembled WGS sequence"/>
</dbReference>
<reference evidence="4" key="1">
    <citation type="submission" date="2016-10" db="EMBL/GenBank/DDBJ databases">
        <authorList>
            <person name="Varghese N."/>
            <person name="Submissions S."/>
        </authorList>
    </citation>
    <scope>NUCLEOTIDE SEQUENCE [LARGE SCALE GENOMIC DNA]</scope>
    <source>
        <strain evidence="4">DSM 1565</strain>
    </source>
</reference>
<accession>A0A1I7NBG9</accession>
<feature type="compositionally biased region" description="Polar residues" evidence="1">
    <location>
        <begin position="26"/>
        <end position="59"/>
    </location>
</feature>
<protein>
    <submittedName>
        <fullName evidence="3">Uncharacterized protein</fullName>
    </submittedName>
</protein>
<dbReference type="EMBL" id="FPCH01000002">
    <property type="protein sequence ID" value="SFV32015.1"/>
    <property type="molecule type" value="Genomic_DNA"/>
</dbReference>
<sequence length="108" mass="10265">MKVIKGAVVTLGLLAAGSAGAMAQATYDNDGQPLTPQTKTQPVTPAPSNGASSGDTGVSSPAGIPADPTTNENVQPGPSTNTPNDPAAGSNPGARAPTSPAGTGTSSP</sequence>
<evidence type="ECO:0000256" key="1">
    <source>
        <dbReference type="SAM" id="MobiDB-lite"/>
    </source>
</evidence>
<feature type="compositionally biased region" description="Polar residues" evidence="1">
    <location>
        <begin position="68"/>
        <end position="84"/>
    </location>
</feature>
<gene>
    <name evidence="3" type="ORF">SAMN04488557_1465</name>
</gene>
<organism evidence="3 4">
    <name type="scientific">Hyphomicrobium facile</name>
    <dbReference type="NCBI Taxonomy" id="51670"/>
    <lineage>
        <taxon>Bacteria</taxon>
        <taxon>Pseudomonadati</taxon>
        <taxon>Pseudomonadota</taxon>
        <taxon>Alphaproteobacteria</taxon>
        <taxon>Hyphomicrobiales</taxon>
        <taxon>Hyphomicrobiaceae</taxon>
        <taxon>Hyphomicrobium</taxon>
    </lineage>
</organism>
<dbReference type="AlphaFoldDB" id="A0A1I7NBG9"/>
<feature type="chain" id="PRO_5011677147" evidence="2">
    <location>
        <begin position="22"/>
        <end position="108"/>
    </location>
</feature>
<evidence type="ECO:0000313" key="3">
    <source>
        <dbReference type="EMBL" id="SFV32015.1"/>
    </source>
</evidence>
<keyword evidence="2" id="KW-0732">Signal</keyword>
<dbReference type="RefSeq" id="WP_092866621.1">
    <property type="nucleotide sequence ID" value="NZ_FPCH01000002.1"/>
</dbReference>
<evidence type="ECO:0000313" key="4">
    <source>
        <dbReference type="Proteomes" id="UP000199423"/>
    </source>
</evidence>
<evidence type="ECO:0000256" key="2">
    <source>
        <dbReference type="SAM" id="SignalP"/>
    </source>
</evidence>
<feature type="region of interest" description="Disordered" evidence="1">
    <location>
        <begin position="26"/>
        <end position="108"/>
    </location>
</feature>
<proteinExistence type="predicted"/>